<feature type="domain" description="ABC transporter" evidence="5">
    <location>
        <begin position="5"/>
        <end position="235"/>
    </location>
</feature>
<evidence type="ECO:0000313" key="6">
    <source>
        <dbReference type="EMBL" id="ADL03679.1"/>
    </source>
</evidence>
<dbReference type="Pfam" id="PF00005">
    <property type="entry name" value="ABC_tran"/>
    <property type="match status" value="1"/>
</dbReference>
<dbReference type="Pfam" id="PF13732">
    <property type="entry name" value="DrrA1-3_C"/>
    <property type="match status" value="1"/>
</dbReference>
<dbReference type="PaxDb" id="610130-Closa_1063"/>
<dbReference type="PANTHER" id="PTHR42711:SF5">
    <property type="entry name" value="ABC TRANSPORTER ATP-BINDING PROTEIN NATA"/>
    <property type="match status" value="1"/>
</dbReference>
<dbReference type="SMART" id="SM00382">
    <property type="entry name" value="AAA"/>
    <property type="match status" value="1"/>
</dbReference>
<comment type="similarity">
    <text evidence="1">Belongs to the ABC transporter superfamily.</text>
</comment>
<dbReference type="PROSITE" id="PS50893">
    <property type="entry name" value="ABC_TRANSPORTER_2"/>
    <property type="match status" value="1"/>
</dbReference>
<evidence type="ECO:0000256" key="2">
    <source>
        <dbReference type="ARBA" id="ARBA00022448"/>
    </source>
</evidence>
<evidence type="ECO:0000256" key="1">
    <source>
        <dbReference type="ARBA" id="ARBA00005417"/>
    </source>
</evidence>
<evidence type="ECO:0000256" key="4">
    <source>
        <dbReference type="ARBA" id="ARBA00022840"/>
    </source>
</evidence>
<dbReference type="STRING" id="610130.Closa_1063"/>
<dbReference type="GO" id="GO:0005524">
    <property type="term" value="F:ATP binding"/>
    <property type="evidence" value="ECO:0007669"/>
    <property type="project" value="UniProtKB-KW"/>
</dbReference>
<dbReference type="PANTHER" id="PTHR42711">
    <property type="entry name" value="ABC TRANSPORTER ATP-BINDING PROTEIN"/>
    <property type="match status" value="1"/>
</dbReference>
<organism evidence="6 7">
    <name type="scientific">Lacrimispora saccharolytica (strain ATCC 35040 / DSM 2544 / NRCC 2533 / WM1)</name>
    <name type="common">Clostridium saccharolyticum</name>
    <dbReference type="NCBI Taxonomy" id="610130"/>
    <lineage>
        <taxon>Bacteria</taxon>
        <taxon>Bacillati</taxon>
        <taxon>Bacillota</taxon>
        <taxon>Clostridia</taxon>
        <taxon>Lachnospirales</taxon>
        <taxon>Lachnospiraceae</taxon>
        <taxon>Lacrimispora</taxon>
    </lineage>
</organism>
<keyword evidence="7" id="KW-1185">Reference proteome</keyword>
<evidence type="ECO:0000256" key="3">
    <source>
        <dbReference type="ARBA" id="ARBA00022741"/>
    </source>
</evidence>
<evidence type="ECO:0000313" key="7">
    <source>
        <dbReference type="Proteomes" id="UP000001662"/>
    </source>
</evidence>
<dbReference type="AlphaFoldDB" id="D9R7F0"/>
<dbReference type="Proteomes" id="UP000001662">
    <property type="component" value="Chromosome"/>
</dbReference>
<proteinExistence type="inferred from homology"/>
<dbReference type="InterPro" id="IPR050763">
    <property type="entry name" value="ABC_transporter_ATP-binding"/>
</dbReference>
<dbReference type="GO" id="GO:0016887">
    <property type="term" value="F:ATP hydrolysis activity"/>
    <property type="evidence" value="ECO:0007669"/>
    <property type="project" value="InterPro"/>
</dbReference>
<gene>
    <name evidence="6" type="ordered locus">Closa_1063</name>
</gene>
<dbReference type="KEGG" id="csh:Closa_1063"/>
<dbReference type="EMBL" id="CP002109">
    <property type="protein sequence ID" value="ADL03679.1"/>
    <property type="molecule type" value="Genomic_DNA"/>
</dbReference>
<dbReference type="InterPro" id="IPR027417">
    <property type="entry name" value="P-loop_NTPase"/>
</dbReference>
<keyword evidence="4" id="KW-0067">ATP-binding</keyword>
<dbReference type="Gene3D" id="3.40.50.300">
    <property type="entry name" value="P-loop containing nucleotide triphosphate hydrolases"/>
    <property type="match status" value="1"/>
</dbReference>
<dbReference type="InterPro" id="IPR003439">
    <property type="entry name" value="ABC_transporter-like_ATP-bd"/>
</dbReference>
<keyword evidence="2" id="KW-0813">Transport</keyword>
<name>D9R7F0_LACSW</name>
<dbReference type="eggNOG" id="COG1131">
    <property type="taxonomic scope" value="Bacteria"/>
</dbReference>
<dbReference type="OrthoDB" id="9804819at2"/>
<dbReference type="InterPro" id="IPR017871">
    <property type="entry name" value="ABC_transporter-like_CS"/>
</dbReference>
<dbReference type="InterPro" id="IPR003593">
    <property type="entry name" value="AAA+_ATPase"/>
</dbReference>
<dbReference type="InterPro" id="IPR025302">
    <property type="entry name" value="DrrA1/2-like_C"/>
</dbReference>
<evidence type="ECO:0000259" key="5">
    <source>
        <dbReference type="PROSITE" id="PS50893"/>
    </source>
</evidence>
<dbReference type="SUPFAM" id="SSF52540">
    <property type="entry name" value="P-loop containing nucleoside triphosphate hydrolases"/>
    <property type="match status" value="1"/>
</dbReference>
<accession>D9R7F0</accession>
<protein>
    <submittedName>
        <fullName evidence="6">ABC transporter related protein</fullName>
    </submittedName>
</protein>
<dbReference type="PROSITE" id="PS00211">
    <property type="entry name" value="ABC_TRANSPORTER_1"/>
    <property type="match status" value="1"/>
</dbReference>
<sequence>MNRMIEVANLRKSYGNLTAVKDLSFYVEQGKLFSFLGPNGAGKSTTIDILCTLLDFDSGEVIINGLDLRRNSQAIRQMLGVVFQEGVLDDLLTVRENLNIRAGLYTSDKARIKNAVYAAAAATELNEILDRPYEKLSGGQRRRADIARAILPMPRILFLDEPTTGLDPQTRKSIWNTIRELQGKTGMTVFLTTHYMEEAAQSDYVVVIDHGVIAAKGTPTQLKTRYASDTLRLSVSDEAALRKIMEELKLEFTVLAGEYIVKLPNTMAALPIMEKCQGFIRSFQVLQGTMDDAFIGITGKELRQ</sequence>
<reference evidence="6" key="1">
    <citation type="submission" date="2010-07" db="EMBL/GenBank/DDBJ databases">
        <title>Complete sequence of Clostridium saccharolyticum WM1.</title>
        <authorList>
            <consortium name="US DOE Joint Genome Institute"/>
            <person name="Lucas S."/>
            <person name="Copeland A."/>
            <person name="Lapidus A."/>
            <person name="Cheng J.-F."/>
            <person name="Bruce D."/>
            <person name="Goodwin L."/>
            <person name="Pitluck S."/>
            <person name="Chertkov O."/>
            <person name="Detter J.C."/>
            <person name="Han C."/>
            <person name="Tapia R."/>
            <person name="Land M."/>
            <person name="Hauser L."/>
            <person name="Chang Y.-J."/>
            <person name="Jeffries C."/>
            <person name="Kyrpides N."/>
            <person name="Ivanova N."/>
            <person name="Mikhailova N."/>
            <person name="Mouttaki H."/>
            <person name="Lin L."/>
            <person name="Zhou J."/>
            <person name="Hemme C.L."/>
            <person name="Woyke T."/>
        </authorList>
    </citation>
    <scope>NUCLEOTIDE SEQUENCE [LARGE SCALE GENOMIC DNA]</scope>
    <source>
        <strain evidence="6">WM1</strain>
    </source>
</reference>
<dbReference type="HOGENOM" id="CLU_000604_1_2_9"/>
<keyword evidence="3" id="KW-0547">Nucleotide-binding</keyword>